<reference evidence="1 2" key="1">
    <citation type="submission" date="2019-06" db="EMBL/GenBank/DDBJ databases">
        <title>A chromosomal-level reference genome of Carpinus fangiana (Coryloideae, Betulaceae).</title>
        <authorList>
            <person name="Yang X."/>
            <person name="Wang Z."/>
            <person name="Zhang L."/>
            <person name="Hao G."/>
            <person name="Liu J."/>
            <person name="Yang Y."/>
        </authorList>
    </citation>
    <scope>NUCLEOTIDE SEQUENCE [LARGE SCALE GENOMIC DNA]</scope>
    <source>
        <strain evidence="1">Cfa_2016G</strain>
        <tissue evidence="1">Leaf</tissue>
    </source>
</reference>
<name>A0A5N6RBX6_9ROSI</name>
<sequence>MIEKVLQVKEEQHKQEIDELLAKQREKINHEHKQQMDEMIAAIVVQFTAQMAA</sequence>
<keyword evidence="2" id="KW-1185">Reference proteome</keyword>
<proteinExistence type="predicted"/>
<dbReference type="AlphaFoldDB" id="A0A5N6RBX6"/>
<evidence type="ECO:0000313" key="1">
    <source>
        <dbReference type="EMBL" id="KAE8076545.1"/>
    </source>
</evidence>
<protein>
    <submittedName>
        <fullName evidence="1">Uncharacterized protein</fullName>
    </submittedName>
</protein>
<evidence type="ECO:0000313" key="2">
    <source>
        <dbReference type="Proteomes" id="UP000327013"/>
    </source>
</evidence>
<gene>
    <name evidence="1" type="ORF">FH972_015188</name>
</gene>
<accession>A0A5N6RBX6</accession>
<dbReference type="EMBL" id="CM017326">
    <property type="protein sequence ID" value="KAE8076545.1"/>
    <property type="molecule type" value="Genomic_DNA"/>
</dbReference>
<dbReference type="Proteomes" id="UP000327013">
    <property type="component" value="Chromosome 6"/>
</dbReference>
<organism evidence="1 2">
    <name type="scientific">Carpinus fangiana</name>
    <dbReference type="NCBI Taxonomy" id="176857"/>
    <lineage>
        <taxon>Eukaryota</taxon>
        <taxon>Viridiplantae</taxon>
        <taxon>Streptophyta</taxon>
        <taxon>Embryophyta</taxon>
        <taxon>Tracheophyta</taxon>
        <taxon>Spermatophyta</taxon>
        <taxon>Magnoliopsida</taxon>
        <taxon>eudicotyledons</taxon>
        <taxon>Gunneridae</taxon>
        <taxon>Pentapetalae</taxon>
        <taxon>rosids</taxon>
        <taxon>fabids</taxon>
        <taxon>Fagales</taxon>
        <taxon>Betulaceae</taxon>
        <taxon>Carpinus</taxon>
    </lineage>
</organism>